<evidence type="ECO:0000256" key="1">
    <source>
        <dbReference type="SAM" id="SignalP"/>
    </source>
</evidence>
<accession>A0A2N5S0R1</accession>
<feature type="signal peptide" evidence="1">
    <location>
        <begin position="1"/>
        <end position="20"/>
    </location>
</feature>
<gene>
    <name evidence="2" type="ORF">PCASD_25348</name>
</gene>
<organism evidence="2 3">
    <name type="scientific">Puccinia coronata f. sp. avenae</name>
    <dbReference type="NCBI Taxonomy" id="200324"/>
    <lineage>
        <taxon>Eukaryota</taxon>
        <taxon>Fungi</taxon>
        <taxon>Dikarya</taxon>
        <taxon>Basidiomycota</taxon>
        <taxon>Pucciniomycotina</taxon>
        <taxon>Pucciniomycetes</taxon>
        <taxon>Pucciniales</taxon>
        <taxon>Pucciniaceae</taxon>
        <taxon>Puccinia</taxon>
    </lineage>
</organism>
<dbReference type="AlphaFoldDB" id="A0A2N5S0R1"/>
<dbReference type="EMBL" id="PGCI01001181">
    <property type="protein sequence ID" value="PLW06840.1"/>
    <property type="molecule type" value="Genomic_DNA"/>
</dbReference>
<comment type="caution">
    <text evidence="2">The sequence shown here is derived from an EMBL/GenBank/DDBJ whole genome shotgun (WGS) entry which is preliminary data.</text>
</comment>
<feature type="chain" id="PRO_5014885436" evidence="1">
    <location>
        <begin position="21"/>
        <end position="365"/>
    </location>
</feature>
<name>A0A2N5S0R1_9BASI</name>
<protein>
    <submittedName>
        <fullName evidence="2">Uncharacterized protein</fullName>
    </submittedName>
</protein>
<keyword evidence="1" id="KW-0732">Signal</keyword>
<dbReference type="PROSITE" id="PS51257">
    <property type="entry name" value="PROKAR_LIPOPROTEIN"/>
    <property type="match status" value="1"/>
</dbReference>
<dbReference type="Proteomes" id="UP000235392">
    <property type="component" value="Unassembled WGS sequence"/>
</dbReference>
<proteinExistence type="predicted"/>
<sequence>MKAVVNLLIVGAQLAISCRGMEYNWNPTHASGDIRSGYYNWSGEENRLVQERTASALPIRECVTAESSGQVASQNNYEIGQNPQNDHVSALRHIRMAEKESPVHQLVFNMDAFEAPADDSETRRNALSRFKVIQNTIQKFGDAHSHPTGQNQATLMVPIEYMKKFFKYFHSNKKHPFAPRTPSDVAVKEMNKFLLPESAKVWRAVYGNRLGIDFIAANEWFTQELRKHYPRDEINLKVVDKLDKFLLAYIFFVDMILTTVRKPPHLIVNRSQSFRAAMASFEQLTEQLLSGGPLIFGNDSSRQASLFTFLAHWMDSDAAYKSSYLFDSHSQLSMHSKAYFNFLFSNSIHNLTTRFARELGLPTSS</sequence>
<evidence type="ECO:0000313" key="2">
    <source>
        <dbReference type="EMBL" id="PLW06840.1"/>
    </source>
</evidence>
<reference evidence="2 3" key="1">
    <citation type="submission" date="2017-11" db="EMBL/GenBank/DDBJ databases">
        <title>De novo assembly and phasing of dikaryotic genomes from two isolates of Puccinia coronata f. sp. avenae, the causal agent of oat crown rust.</title>
        <authorList>
            <person name="Miller M.E."/>
            <person name="Zhang Y."/>
            <person name="Omidvar V."/>
            <person name="Sperschneider J."/>
            <person name="Schwessinger B."/>
            <person name="Raley C."/>
            <person name="Palmer J.M."/>
            <person name="Garnica D."/>
            <person name="Upadhyaya N."/>
            <person name="Rathjen J."/>
            <person name="Taylor J.M."/>
            <person name="Park R.F."/>
            <person name="Dodds P.N."/>
            <person name="Hirsch C.D."/>
            <person name="Kianian S.F."/>
            <person name="Figueroa M."/>
        </authorList>
    </citation>
    <scope>NUCLEOTIDE SEQUENCE [LARGE SCALE GENOMIC DNA]</scope>
    <source>
        <strain evidence="2">12SD80</strain>
    </source>
</reference>
<evidence type="ECO:0000313" key="3">
    <source>
        <dbReference type="Proteomes" id="UP000235392"/>
    </source>
</evidence>